<dbReference type="InterPro" id="IPR011009">
    <property type="entry name" value="Kinase-like_dom_sf"/>
</dbReference>
<dbReference type="PANTHER" id="PTHR11139">
    <property type="entry name" value="ATAXIA TELANGIECTASIA MUTATED ATM -RELATED"/>
    <property type="match status" value="1"/>
</dbReference>
<evidence type="ECO:0000313" key="6">
    <source>
        <dbReference type="EMBL" id="EFO86211.1"/>
    </source>
</evidence>
<proteinExistence type="inferred from homology"/>
<evidence type="ECO:0000256" key="1">
    <source>
        <dbReference type="ARBA" id="ARBA00007234"/>
    </source>
</evidence>
<dbReference type="GO" id="GO:0000124">
    <property type="term" value="C:SAGA complex"/>
    <property type="evidence" value="ECO:0007669"/>
    <property type="project" value="TreeGrafter"/>
</dbReference>
<dbReference type="GO" id="GO:0035267">
    <property type="term" value="C:NuA4 histone acetyltransferase complex"/>
    <property type="evidence" value="ECO:0007669"/>
    <property type="project" value="TreeGrafter"/>
</dbReference>
<dbReference type="eggNOG" id="KOG0889">
    <property type="taxonomic scope" value="Eukaryota"/>
</dbReference>
<dbReference type="SMART" id="SM00146">
    <property type="entry name" value="PI3Kc"/>
    <property type="match status" value="1"/>
</dbReference>
<reference evidence="6" key="1">
    <citation type="submission" date="2007-07" db="EMBL/GenBank/DDBJ databases">
        <title>PCAP assembly of the Caenorhabditis remanei genome.</title>
        <authorList>
            <consortium name="The Caenorhabditis remanei Sequencing Consortium"/>
            <person name="Wilson R.K."/>
        </authorList>
    </citation>
    <scope>NUCLEOTIDE SEQUENCE [LARGE SCALE GENOMIC DNA]</scope>
    <source>
        <strain evidence="6">PB4641</strain>
    </source>
</reference>
<sequence>MDPGTSSPIHRSMPPESRGISLSELENRIQNLVDGQQRDDVKLRMLQEIWVAIENHFTSHTHAKVVEKLILSFLALFCNTSPQFISENNTQMLRKLMLEIILRLSNVEAVKVHSKEIIKQMMRLIAVENEENAIIAIKIVQDQGRNSGKMQYCAEVQSIMQTFKTMVADLTASGRSKEMFLNREMTTPPQTSSDEQLITEYLKTCYYAQQVNLNGKDPKKPVKYSLIPSAHQSTKVLNEIPYLIIFFYQHFKTAIQTEALEFMRLGFEFLNVPIPADKQRVNEALCDDFVSAQSRLLSFVNIMAKIPAICFELLLLFQFMDMIQQNGEALVSGTMQMLEFCPPDLISVRREVLMALKYFTSGEMKSKFFPMLPRLISEHVVLGTGFTAIEHLRVFMYQMLADLLHHMRSKINYEMITHVVFVFCRTLHDPNNSSQVQIMSARLLNSLAESLSKMDAHDAVSHHQKYKILNSLKLQTRDLLIEILETNVAKLKILAVYHMPILFQQYGTEIDYEYKSYERDTEKPGINIPKETIRGVPKRRLRKLSIDSVEELELATTSSVPKKPENQLPTPTKENTKKTSPEDILTNMCALTPPPLPIGDARTLIKYIMHTCKFVTAQLRTSRPAKDMYHCAKERDLFERLLRYGVMCMDVFVLPQTRNQPQSHSSMRTKDEKDALESLANVFTTIDHAVFREIFDKYMDFLIERIYNRNYPLQLMVNTFLVRNEVPFFASTMLSFLMSRMKLLEVSNDKTTLYVKLFKIIFSAIGANNSGLHTDKMLTSYLPEILKQSTVLALTAREPLNYFLLLRALFRSIGGGAQDILYGKFLQLLPNLLQFLNKLTNLQSCQHRIQMRELFVELCLTVPVRLSSLLPYLPLLMDPLVCAMNGSPNIVTQGLRTLELCVDNLQPEYLLENMMPVRGALMQGLYRVVAKAPDAASTTVAFRLLGKFGGANRRLLNQPQILQFSRHPDSFVNMEFSNLGLDGPHSIHLPLSELMRVAADQMRYPADQILNMNASNIPSTQMKKWCMELSKAVLFAGFGSSGSTVVPDKQLPKILKKLLAEFDVNNRTTKQYTCIKENDRELFVNALLTMAYGIWNKDGFRHTYNKFFNSVVRQFALIGVIEYVGGNDWMADADINLSLCLDSSVLVDALIICLSETTTGFLYAGITVLRLINDVMTLALPDVNLMSKVPLCRYLMEKVFKLCHGPSWFARCGGIQALSCMIEHFPRKFVMDFVIDVVDSIIEVILGVVEEISSGAAESAYDCLETMMCVYFIGNEGEEESNLTLASIFIASISKHYFHSNEKVREYMARLMDRCLTFSRLAPDREKFYYRFKSYFEPELIRILTTLPTMSLTDASGSLDSLQSFMFICPDGFEFETDTNLYRRYLVHLLDIAQTDTHTINQRNGFKKCETCPSHFLPPFPITYHIDSMRASAFQCLVIAYDRLRKQLDTSKDIQGEQVMSEILALSSPKITVDQIFENNESWRRLMTVLLRADTDKEVPPEIAEKVHEALMKIAPIPTNIIATFGANIIRNISRVHDDDDSDRTISYHDIRKFSILVELNPRILVKNMALNLANQMIQYKMNEKIAKTFVLPVGTPEAEVEEFEAEKKKGIRELDKIAFTAKMLAGCPMPIITEEIIIDIARFAAHFEYTYSQDVLVNWMDDVALILNKSPIDVWQFFLSPESINDPARRSLIRRIIVFPASEPLREEFMDNKDYLTRLIDADGIYFKNDDTVKICAREMFALSLVDRISKISPEWLSSELSPILELKNFFKSKEFNERYSVRTITEDTDDKHEIRVISMTEDKYKVPKLCAKILIRYLRDNIKEYDTFFDLVSVFMGRFQTDFSFVREFFEVEVIPKMPLWWRREIFIHVMVLFEDCPKKVERDLRMVKALQYLVIPSLQWAFERYDSDEIVGAAPIDDTESSLDADSSANKDNLVARLTSVIQAHRLNLSDGMIIVFYQMCTLFVQHAAEHIHNNNCKKQGGRLRILMLFAWPCLQSPNRQDPTMRYTGFFFLANIIERFTINRKIVLQVFNQLMTTFQQDTRDQVRRAIDILTPALRLRMEDGHTQICNHVKKILIEESHCLQHIQHMFHMIVRNYRVYYHIRNDLLTALLSAVQRALLMPNSAADNWQTRRQALEICEVIVKWEMFKFQKQDHVITDEEALEVDRQYELLRSASTSALLDFEDPQSKRDIPDAQRVIKQEHADTVVNMLMRFCMTFHQSHLAFMSNQPQGGALVKSCQILLRVALRSSIWGDYVNIHVNSIEKCLHVPLELAPKPNEIQSIPLALALSSSQYSMEMLIVIIPVMPKHTLMAMMEPLQRALCICLNSSQIVHQGQILRYITQIVSRLCEKTAVSATGFDELGILNQHIFKFLQDSFMAIGKNPASPMMSVVGSFSLARAICAHEPSYLDTVMVPFLKVMIRATKEHLSYVAAGQQGPIVKNIAELLSVCMDLMRRRTKSIALDTKKSMVNDIVAELIYKSSSDKILQASVKLLGALLSVEDMDFSLNTLLPHIADIQSKIVQKFKTSKDLIADFLVVVLQVFANNEWRTSEHGSLLWEGFFWGLKSGDPQTRENFSIVWEQTWPHMATVDLRHRMKYILQDQDWSRFKHTYWLKFALWAVLRTISKRPTDSNTQKKKVVMLSCATPWRTIEYAARLNQQQSMEVDEPVKLEEPEPMEVDETRPENVDDAKENETLTLDRLLEEQQNLLEEASQFDFADVLDTVSQITFGLSDNSITSKIWIEFFKSFWDSLDSSEIQGFKDMVIPFMSSGVHNCYQTGNQDSSVLAVWLEAVGEKVTLPSRLIEFISTKHECWHTGIKLLEDVIWAIPKQLNNHYLGDLNCDPALIENVETLESLASIYNEISEFDQLATVWERRAVFQETLRAMSAMQLGDMEGAASILEVAMCKEAEKVSSHTDNHITPVYDKEYDHWMDMYVSSCSELLQWHTVADVCNSRDMQNVRGLINAASHIPDWNVVEECKNQIAGCIPPDFHLDYTIYNLMCTVMKMDDRTSMTEAKKECKRVLNECIDAHISKWRALPSYVSYGHVKLLQSMNLIRDIEESTEIRLALIEPPSRVDTGLMQDMKTLMKAYRNRAPTTADEMGFVSTWYDWRNQIHGMMLQRFEWFDKSGFNNTGNGNQSIVPTHSMAQAQINVARHAKNLGFYNLTKDLLNKLSGLTTIPMMDSIDKVCTYGKTLREMAMFTEDEKLKNELLNEALEVLEDVRIDDFQKEQVARLYYHRANIHSVLGQTQVADKTFSAAIQLIDMQTSSNPTGVKLMRNWGHHLNKLFFQSPVCKETSENYGRQALVCYFVAARVENDIKARKPIARIMWLAKHLSACGADETLNRVIKKQLHSLNLFNWLYWLPQLVTAVRHQPKSNFVFILCRMAAAHPLQTFYHICEAVSVEDIDAVLREDYTEEEMSMDVSDDEAFANDPPFARILKICLKYRPTDIRVFHRIMKELDEMNETWTERHLRFALGLKAQLFDDFAEQMDANFQTVRISDTAHSLIQTWKKQLEEDFQYFEENYNLDFLEIRAKRKCTVTKGYMGDEKSQIMFEKELTQVFTDPLDNIDELTFVTNQTREIIPELDIRSLQLNNPRAFCGKVLEWIRKIRYRFEILPKRIPLESSSPFLARFSHRTSCIEMPYDLFNVIRAKNPTLMATNQTGQYISMLSRFEPNFEVTVKSGQVMRKIYLRGQTGKSAAFYLKKSVQDETTNRVPQLFKHMDHLLQNDREAAKRHLHVPTFLQMRVGKRTTLYEIASVQPYAMPHDCARNYPASQIEIVHPYDVFSNTFNGLFSPDDMVLHYFERFAAMADKIGTPLDDFMAPQDNRPTSKKVEIHHLQHYIYNDLIRDITPFRTLTMHLSAQYTDPVMYYAMRKQFVHSFAVLSTIEYHCNLTPMGLHQMLITLNTGVLTNPWYRFELGKKPALPEIEHFAHEVPFRLTPNLSILIGVAQDGDLLWSMAAAAKCLMKKEPEVVMRSLLWDEYANNVDSTDMVSETSNHPALVFHIFLFQIYVCHATNSYVNCFENKVAMTHRPDAKIKKDDCISLIIRAKDVDNLSRMPPTYQPWF</sequence>
<dbReference type="OrthoDB" id="5570127at2759"/>
<accession>E3LF38</accession>
<feature type="domain" description="FAT" evidence="4">
    <location>
        <begin position="2806"/>
        <end position="3408"/>
    </location>
</feature>
<comment type="similarity">
    <text evidence="1">Belongs to the PI3/PI4-kinase family. TRA1 subfamily.</text>
</comment>
<dbReference type="PROSITE" id="PS50290">
    <property type="entry name" value="PI3_4_KINASE_3"/>
    <property type="match status" value="1"/>
</dbReference>
<dbReference type="Proteomes" id="UP000008281">
    <property type="component" value="Unassembled WGS sequence"/>
</dbReference>
<name>E3LF38_CAERE</name>
<dbReference type="PANTHER" id="PTHR11139:SF1">
    <property type="entry name" value="TRANSFORMATION_TRANSCRIPTION DOMAIN-ASSOCIATED PROTEIN"/>
    <property type="match status" value="1"/>
</dbReference>
<dbReference type="GO" id="GO:0006355">
    <property type="term" value="P:regulation of DNA-templated transcription"/>
    <property type="evidence" value="ECO:0007669"/>
    <property type="project" value="TreeGrafter"/>
</dbReference>
<dbReference type="InterPro" id="IPR003151">
    <property type="entry name" value="PIK-rel_kinase_FAT"/>
</dbReference>
<feature type="region of interest" description="Disordered" evidence="2">
    <location>
        <begin position="555"/>
        <end position="581"/>
    </location>
</feature>
<feature type="domain" description="FATC" evidence="5">
    <location>
        <begin position="4043"/>
        <end position="4074"/>
    </location>
</feature>
<evidence type="ECO:0000259" key="5">
    <source>
        <dbReference type="PROSITE" id="PS51190"/>
    </source>
</evidence>
<dbReference type="InterPro" id="IPR046805">
    <property type="entry name" value="Tra1_ring"/>
</dbReference>
<dbReference type="GO" id="GO:0040027">
    <property type="term" value="P:negative regulation of vulval development"/>
    <property type="evidence" value="ECO:0007669"/>
    <property type="project" value="EnsemblMetazoa"/>
</dbReference>
<dbReference type="SUPFAM" id="SSF48371">
    <property type="entry name" value="ARM repeat"/>
    <property type="match status" value="3"/>
</dbReference>
<dbReference type="InterPro" id="IPR014009">
    <property type="entry name" value="PIK_FAT"/>
</dbReference>
<dbReference type="InterPro" id="IPR016024">
    <property type="entry name" value="ARM-type_fold"/>
</dbReference>
<dbReference type="GO" id="GO:0000793">
    <property type="term" value="C:condensed chromosome"/>
    <property type="evidence" value="ECO:0007669"/>
    <property type="project" value="EnsemblMetazoa"/>
</dbReference>
<dbReference type="PROSITE" id="PS51190">
    <property type="entry name" value="FATC"/>
    <property type="match status" value="1"/>
</dbReference>
<dbReference type="InterPro" id="IPR046807">
    <property type="entry name" value="Tra1_central"/>
</dbReference>
<dbReference type="InterPro" id="IPR000403">
    <property type="entry name" value="PI3/4_kinase_cat_dom"/>
</dbReference>
<protein>
    <submittedName>
        <fullName evidence="6">CRE-TRR-1 protein</fullName>
    </submittedName>
</protein>
<keyword evidence="7" id="KW-1185">Reference proteome</keyword>
<dbReference type="Pfam" id="PF20175">
    <property type="entry name" value="Tra1_central"/>
    <property type="match status" value="1"/>
</dbReference>
<evidence type="ECO:0000259" key="3">
    <source>
        <dbReference type="PROSITE" id="PS50290"/>
    </source>
</evidence>
<feature type="domain" description="PI3K/PI4K catalytic" evidence="3">
    <location>
        <begin position="3679"/>
        <end position="4059"/>
    </location>
</feature>
<dbReference type="Pfam" id="PF20206">
    <property type="entry name" value="Tra1_ring"/>
    <property type="match status" value="1"/>
</dbReference>
<dbReference type="GO" id="GO:0040010">
    <property type="term" value="P:positive regulation of growth rate"/>
    <property type="evidence" value="ECO:0007669"/>
    <property type="project" value="EnsemblMetazoa"/>
</dbReference>
<dbReference type="InterPro" id="IPR003152">
    <property type="entry name" value="FATC_dom"/>
</dbReference>
<gene>
    <name evidence="6" type="primary">Cre-trr-1</name>
    <name evidence="6" type="ORF">CRE_01719</name>
</gene>
<dbReference type="STRING" id="31234.E3LF38"/>
<dbReference type="GO" id="GO:0006281">
    <property type="term" value="P:DNA repair"/>
    <property type="evidence" value="ECO:0007669"/>
    <property type="project" value="TreeGrafter"/>
</dbReference>
<dbReference type="PROSITE" id="PS51189">
    <property type="entry name" value="FAT"/>
    <property type="match status" value="1"/>
</dbReference>
<dbReference type="OMA" id="CETCPSH"/>
<evidence type="ECO:0000313" key="7">
    <source>
        <dbReference type="Proteomes" id="UP000008281"/>
    </source>
</evidence>
<organism evidence="7">
    <name type="scientific">Caenorhabditis remanei</name>
    <name type="common">Caenorhabditis vulgaris</name>
    <dbReference type="NCBI Taxonomy" id="31234"/>
    <lineage>
        <taxon>Eukaryota</taxon>
        <taxon>Metazoa</taxon>
        <taxon>Ecdysozoa</taxon>
        <taxon>Nematoda</taxon>
        <taxon>Chromadorea</taxon>
        <taxon>Rhabditida</taxon>
        <taxon>Rhabditina</taxon>
        <taxon>Rhabditomorpha</taxon>
        <taxon>Rhabditoidea</taxon>
        <taxon>Rhabditidae</taxon>
        <taxon>Peloderinae</taxon>
        <taxon>Caenorhabditis</taxon>
    </lineage>
</organism>
<dbReference type="Pfam" id="PF02259">
    <property type="entry name" value="FAT"/>
    <property type="match status" value="1"/>
</dbReference>
<dbReference type="InParanoid" id="E3LF38"/>
<evidence type="ECO:0000259" key="4">
    <source>
        <dbReference type="PROSITE" id="PS51189"/>
    </source>
</evidence>
<evidence type="ECO:0000256" key="2">
    <source>
        <dbReference type="SAM" id="MobiDB-lite"/>
    </source>
</evidence>
<dbReference type="SUPFAM" id="SSF56112">
    <property type="entry name" value="Protein kinase-like (PK-like)"/>
    <property type="match status" value="1"/>
</dbReference>
<dbReference type="HOGENOM" id="CLU_000129_1_0_1"/>
<dbReference type="GO" id="GO:0005634">
    <property type="term" value="C:nucleus"/>
    <property type="evidence" value="ECO:0007669"/>
    <property type="project" value="EnsemblMetazoa"/>
</dbReference>
<dbReference type="FunCoup" id="E3LF38">
    <property type="interactions" value="2540"/>
</dbReference>
<dbReference type="EMBL" id="DS268408">
    <property type="protein sequence ID" value="EFO86211.1"/>
    <property type="molecule type" value="Genomic_DNA"/>
</dbReference>
<dbReference type="InterPro" id="IPR050517">
    <property type="entry name" value="DDR_Repair_Kinase"/>
</dbReference>